<sequence length="81" mass="9588">MMKVPTWQLVLLFFYSCTAVPATMFMLSLVFQWILVPGFDVDFFGYEQVYVALKMAVIGFFVGICLWLSYYLSYRKRMLNK</sequence>
<comment type="caution">
    <text evidence="2">The sequence shown here is derived from an EMBL/GenBank/DDBJ whole genome shotgun (WGS) entry which is preliminary data.</text>
</comment>
<evidence type="ECO:0000313" key="2">
    <source>
        <dbReference type="EMBL" id="CAH6218939.1"/>
    </source>
</evidence>
<dbReference type="RefSeq" id="WP_012969006.1">
    <property type="nucleotide sequence ID" value="NZ_AP024592.1"/>
</dbReference>
<keyword evidence="1" id="KW-0472">Membrane</keyword>
<feature type="transmembrane region" description="Helical" evidence="1">
    <location>
        <begin position="12"/>
        <end position="36"/>
    </location>
</feature>
<evidence type="ECO:0000256" key="1">
    <source>
        <dbReference type="SAM" id="Phobius"/>
    </source>
</evidence>
<reference evidence="2" key="1">
    <citation type="submission" date="2022-05" db="EMBL/GenBank/DDBJ databases">
        <authorList>
            <person name="Alioto T."/>
            <person name="Alioto T."/>
            <person name="Gomez Garrido J."/>
        </authorList>
    </citation>
    <scope>NUCLEOTIDE SEQUENCE</scope>
    <source>
        <strain evidence="2">0</strain>
    </source>
</reference>
<dbReference type="KEGG" id="kvq:SP68_18010"/>
<keyword evidence="1" id="KW-1133">Transmembrane helix</keyword>
<dbReference type="EMBL" id="CAJOXS020000005">
    <property type="protein sequence ID" value="CAH6218939.1"/>
    <property type="molecule type" value="Genomic_DNA"/>
</dbReference>
<dbReference type="GeneID" id="93275203"/>
<accession>A0A9P0V8M8</accession>
<dbReference type="PROSITE" id="PS51257">
    <property type="entry name" value="PROKAR_LIPOPROTEIN"/>
    <property type="match status" value="1"/>
</dbReference>
<evidence type="ECO:0000313" key="3">
    <source>
        <dbReference type="Proteomes" id="UP000789617"/>
    </source>
</evidence>
<dbReference type="AlphaFoldDB" id="A0A9P0V8M8"/>
<keyword evidence="3" id="KW-1185">Reference proteome</keyword>
<proteinExistence type="predicted"/>
<protein>
    <submittedName>
        <fullName evidence="2">Uncharacterized protein</fullName>
    </submittedName>
</protein>
<name>A0A9P0V8M8_KLEVA</name>
<gene>
    <name evidence="2" type="ORF">AN2335V1_4477</name>
</gene>
<organism evidence="2 3">
    <name type="scientific">Klebsiella variicola</name>
    <dbReference type="NCBI Taxonomy" id="244366"/>
    <lineage>
        <taxon>Bacteria</taxon>
        <taxon>Pseudomonadati</taxon>
        <taxon>Pseudomonadota</taxon>
        <taxon>Gammaproteobacteria</taxon>
        <taxon>Enterobacterales</taxon>
        <taxon>Enterobacteriaceae</taxon>
        <taxon>Klebsiella/Raoultella group</taxon>
        <taxon>Klebsiella</taxon>
        <taxon>Klebsiella pneumoniae complex</taxon>
    </lineage>
</organism>
<keyword evidence="1" id="KW-0812">Transmembrane</keyword>
<dbReference type="Proteomes" id="UP000789617">
    <property type="component" value="Unassembled WGS sequence"/>
</dbReference>
<feature type="transmembrane region" description="Helical" evidence="1">
    <location>
        <begin position="48"/>
        <end position="72"/>
    </location>
</feature>